<keyword evidence="4" id="KW-0378">Hydrolase</keyword>
<evidence type="ECO:0000256" key="7">
    <source>
        <dbReference type="SAM" id="Phobius"/>
    </source>
</evidence>
<organism evidence="9">
    <name type="scientific">Brassica oleracea</name>
    <name type="common">Wild cabbage</name>
    <dbReference type="NCBI Taxonomy" id="3712"/>
    <lineage>
        <taxon>Eukaryota</taxon>
        <taxon>Viridiplantae</taxon>
        <taxon>Streptophyta</taxon>
        <taxon>Embryophyta</taxon>
        <taxon>Tracheophyta</taxon>
        <taxon>Spermatophyta</taxon>
        <taxon>Magnoliopsida</taxon>
        <taxon>eudicotyledons</taxon>
        <taxon>Gunneridae</taxon>
        <taxon>Pentapetalae</taxon>
        <taxon>rosids</taxon>
        <taxon>malvids</taxon>
        <taxon>Brassicales</taxon>
        <taxon>Brassicaceae</taxon>
        <taxon>Brassiceae</taxon>
        <taxon>Brassica</taxon>
    </lineage>
</organism>
<gene>
    <name evidence="9" type="ORF">BOLC2T10978H</name>
</gene>
<protein>
    <recommendedName>
        <fullName evidence="1">glycerophosphodiester phosphodiesterase</fullName>
        <ecNumber evidence="1">3.1.4.46</ecNumber>
    </recommendedName>
</protein>
<dbReference type="GO" id="GO:0008889">
    <property type="term" value="F:glycerophosphodiester phosphodiesterase activity"/>
    <property type="evidence" value="ECO:0007669"/>
    <property type="project" value="UniProtKB-EC"/>
</dbReference>
<evidence type="ECO:0000256" key="1">
    <source>
        <dbReference type="ARBA" id="ARBA00012247"/>
    </source>
</evidence>
<keyword evidence="7" id="KW-1133">Transmembrane helix</keyword>
<dbReference type="GO" id="GO:0006071">
    <property type="term" value="P:glycerol metabolic process"/>
    <property type="evidence" value="ECO:0007669"/>
    <property type="project" value="UniProtKB-KW"/>
</dbReference>
<feature type="transmembrane region" description="Helical" evidence="7">
    <location>
        <begin position="165"/>
        <end position="183"/>
    </location>
</feature>
<comment type="catalytic activity">
    <reaction evidence="6">
        <text>a sn-glycero-3-phosphodiester + H2O = an alcohol + sn-glycerol 3-phosphate + H(+)</text>
        <dbReference type="Rhea" id="RHEA:12969"/>
        <dbReference type="ChEBI" id="CHEBI:15377"/>
        <dbReference type="ChEBI" id="CHEBI:15378"/>
        <dbReference type="ChEBI" id="CHEBI:30879"/>
        <dbReference type="ChEBI" id="CHEBI:57597"/>
        <dbReference type="ChEBI" id="CHEBI:83408"/>
        <dbReference type="EC" id="3.1.4.46"/>
    </reaction>
</comment>
<dbReference type="GO" id="GO:0006629">
    <property type="term" value="P:lipid metabolic process"/>
    <property type="evidence" value="ECO:0007669"/>
    <property type="project" value="InterPro"/>
</dbReference>
<evidence type="ECO:0000256" key="4">
    <source>
        <dbReference type="ARBA" id="ARBA00022801"/>
    </source>
</evidence>
<dbReference type="CDD" id="cd08603">
    <property type="entry name" value="GDPD_SHV3_repeat_1"/>
    <property type="match status" value="1"/>
</dbReference>
<keyword evidence="5" id="KW-0325">Glycoprotein</keyword>
<dbReference type="PROSITE" id="PS51704">
    <property type="entry name" value="GP_PDE"/>
    <property type="match status" value="2"/>
</dbReference>
<dbReference type="Pfam" id="PF03009">
    <property type="entry name" value="GDPD"/>
    <property type="match status" value="2"/>
</dbReference>
<keyword evidence="3" id="KW-0319">Glycerol metabolism</keyword>
<proteinExistence type="predicted"/>
<keyword evidence="7" id="KW-0472">Membrane</keyword>
<keyword evidence="7" id="KW-0812">Transmembrane</keyword>
<accession>A0A3P6DP29</accession>
<sequence>MELLAGNCRKRLADDDFAEDVDPFGGSDWMYGGRSLRSQENDDALATLADLAPPPQKLKPIRCVVNKASLEDRHPLDILAGSLDRLPEMGFLEDGCFDAPLGSKIADVEESGQSTRGVGKGLGFETEVQGQIHGHTPRDGVSLSVLLLNSLTLQNFDKKKTRQMVFSRWVLVIFTLFIAGTLSENSWQTLSGKPPVVIARGGFSGVFPDSSSKAYQWVSVTTSPNVALWCDLQLTKDGVGICFPDRNLDNGSDVTGLYPNKKEWFSVDFTWKDLSDVKLVQNVKSRSGVFDGSYQILTVEIVAELGAPGLWLNIQNSAFYKQPNLSMGNYVLSLSKRVEVNFISSPEISFLKSMKKDVTKLIFRFLNQDQIEPSKNLSYIKTFSSGILVPKSYIWPVGSDLYLKPHTSLVTDAHRQGLQVFASEFANDFTVAYNYSYDPTAEYLSFIDNGNFSVDGFLSDFPVTPYRAISCFSHLDTKDEKPGRITIISSDGASGDFPGCTDLAYEKAVKDGVDILDCNVKMSKDKIPFCMSSIDLLNTTNVFDTSFRNLSSTVAEIQERSGIYTFSLTMSQIKTLKPVISTHKKDHALFRNPRNKNAGKFLTLSEFLLLANRYNSLFGVLIKVENAVYLAEHQGINVVDAVLDKTHNQTTQESLTTSISVYFQSTDKSVLIAFNEKTILSPGQLVYRVDKDISNVTDSAINAILSFAGTIVISMISVLPYNGGVLVRLKKTDVVPRLKARGLRVFVETFSNEFVTLPLDLYWDSTVEIDFFFRSAKIDGIITDFPATSARYKKNQCYRETSLFRTGELLPFANPMLLSPAQPPYPLLVKSDVKESPLPEVRSKQPPPSYAASKAVAKAIQVYCPFKTIVVLVIFFISV</sequence>
<evidence type="ECO:0000256" key="2">
    <source>
        <dbReference type="ARBA" id="ARBA00022729"/>
    </source>
</evidence>
<dbReference type="InterPro" id="IPR017946">
    <property type="entry name" value="PLC-like_Pdiesterase_TIM-brl"/>
</dbReference>
<keyword evidence="2" id="KW-0732">Signal</keyword>
<dbReference type="AlphaFoldDB" id="A0A3P6DP29"/>
<dbReference type="Gene3D" id="3.20.20.190">
    <property type="entry name" value="Phosphatidylinositol (PI) phosphodiesterase"/>
    <property type="match status" value="2"/>
</dbReference>
<dbReference type="EMBL" id="LR031874">
    <property type="protein sequence ID" value="VDD25654.1"/>
    <property type="molecule type" value="Genomic_DNA"/>
</dbReference>
<feature type="domain" description="GP-PDE" evidence="8">
    <location>
        <begin position="485"/>
        <end position="793"/>
    </location>
</feature>
<dbReference type="SUPFAM" id="SSF51695">
    <property type="entry name" value="PLC-like phosphodiesterases"/>
    <property type="match status" value="2"/>
</dbReference>
<evidence type="ECO:0000313" key="9">
    <source>
        <dbReference type="EMBL" id="VDD25654.1"/>
    </source>
</evidence>
<evidence type="ECO:0000256" key="5">
    <source>
        <dbReference type="ARBA" id="ARBA00023180"/>
    </source>
</evidence>
<dbReference type="EC" id="3.1.4.46" evidence="1"/>
<evidence type="ECO:0000256" key="3">
    <source>
        <dbReference type="ARBA" id="ARBA00022798"/>
    </source>
</evidence>
<reference evidence="9" key="1">
    <citation type="submission" date="2018-11" db="EMBL/GenBank/DDBJ databases">
        <authorList>
            <consortium name="Genoscope - CEA"/>
            <person name="William W."/>
        </authorList>
    </citation>
    <scope>NUCLEOTIDE SEQUENCE</scope>
</reference>
<dbReference type="FunFam" id="3.20.20.190:FF:000011">
    <property type="entry name" value="Glycerophosphodiester phosphodiesterase GDPDL3"/>
    <property type="match status" value="1"/>
</dbReference>
<dbReference type="PANTHER" id="PTHR43620:SF41">
    <property type="entry name" value="GLYCEROPHOSPHODIESTER PHOSPHODIESTERASE"/>
    <property type="match status" value="1"/>
</dbReference>
<feature type="domain" description="GP-PDE" evidence="8">
    <location>
        <begin position="195"/>
        <end position="469"/>
    </location>
</feature>
<dbReference type="InterPro" id="IPR030395">
    <property type="entry name" value="GP_PDE_dom"/>
</dbReference>
<dbReference type="PANTHER" id="PTHR43620">
    <property type="entry name" value="GLYCEROPHOSPHORYL DIESTER PHOSPHODIESTERASE"/>
    <property type="match status" value="1"/>
</dbReference>
<name>A0A3P6DP29_BRAOL</name>
<evidence type="ECO:0000256" key="6">
    <source>
        <dbReference type="ARBA" id="ARBA00047512"/>
    </source>
</evidence>
<evidence type="ECO:0000259" key="8">
    <source>
        <dbReference type="PROSITE" id="PS51704"/>
    </source>
</evidence>